<evidence type="ECO:0000313" key="6">
    <source>
        <dbReference type="Proteomes" id="UP000274822"/>
    </source>
</evidence>
<dbReference type="EC" id="4.3.2.9" evidence="1"/>
<feature type="region of interest" description="Disordered" evidence="4">
    <location>
        <begin position="282"/>
        <end position="304"/>
    </location>
</feature>
<sequence>MLRILSEYRPAAPPNTSLHVETRITGGINLQSNVAKICAAWVFFEDAIDLLVPQARRGNTNDHYSSNRTRARQDLSTGNNERVLYCAVLATPTWNDLQRIFGSGTYKANIKHVSGPFFNGEQEALVFEVRQHTSTYETEKSTAWIQLIVRFVASTLNQEPLTSVPNFFETIQTPQQKLNYIFFHMVKGDGLLDFYQERVAKLWNDKSLWCPTEPSFTSTEPISPAQSTSGDDVMLVDLTIPELSEIAPAADNDSWKRHPETVVQDQSVVHIAHNWPITNERENDFDRVLNPSKRPQDQSTDTSTTNLAVAICERQQEPPRYEQDQYTYTNTANLDERQQEPQRHQQDQYTDTNTANLVVASRERQQGPQRHEQDQYTDTYTANLVVAIRERQQKPQRHEQDQYTDTNTANIVVAIRERQQEPPAYYFAFGSNMSYHQMMSRNAPFRDRQPAALPKFSLRFNKRSIDGTQAYANVWPDESDENFVYGILYTGCTENTFLALDRFEGVRNGHYTRQTVKVVVPVVNGSPVSSTSSNGADTQTSRLQSWKEYGCNMRDVLEVDAVTYIAGANWIDESLKPRTSYLKKLLEGKDFLPRDYHRRLEQCARELVDL</sequence>
<name>A0A433QMQ7_9FUNG</name>
<dbReference type="InterPro" id="IPR013024">
    <property type="entry name" value="GGCT-like"/>
</dbReference>
<dbReference type="GO" id="GO:0003839">
    <property type="term" value="F:gamma-glutamylcyclotransferase activity"/>
    <property type="evidence" value="ECO:0007669"/>
    <property type="project" value="UniProtKB-EC"/>
</dbReference>
<keyword evidence="2" id="KW-0456">Lyase</keyword>
<dbReference type="AlphaFoldDB" id="A0A433QMQ7"/>
<protein>
    <recommendedName>
        <fullName evidence="1">gamma-glutamylcyclotransferase</fullName>
        <ecNumber evidence="1">4.3.2.9</ecNumber>
    </recommendedName>
</protein>
<dbReference type="InterPro" id="IPR036568">
    <property type="entry name" value="GGCT-like_sf"/>
</dbReference>
<dbReference type="PANTHER" id="PTHR12935:SF0">
    <property type="entry name" value="GAMMA-GLUTAMYLCYCLOTRANSFERASE"/>
    <property type="match status" value="1"/>
</dbReference>
<comment type="caution">
    <text evidence="5">The sequence shown here is derived from an EMBL/GenBank/DDBJ whole genome shotgun (WGS) entry which is preliminary data.</text>
</comment>
<reference evidence="5 6" key="1">
    <citation type="journal article" date="2018" name="New Phytol.">
        <title>Phylogenomics of Endogonaceae and evolution of mycorrhizas within Mucoromycota.</title>
        <authorList>
            <person name="Chang Y."/>
            <person name="Desiro A."/>
            <person name="Na H."/>
            <person name="Sandor L."/>
            <person name="Lipzen A."/>
            <person name="Clum A."/>
            <person name="Barry K."/>
            <person name="Grigoriev I.V."/>
            <person name="Martin F.M."/>
            <person name="Stajich J.E."/>
            <person name="Smith M.E."/>
            <person name="Bonito G."/>
            <person name="Spatafora J.W."/>
        </authorList>
    </citation>
    <scope>NUCLEOTIDE SEQUENCE [LARGE SCALE GENOMIC DNA]</scope>
    <source>
        <strain evidence="5 6">AD002</strain>
    </source>
</reference>
<evidence type="ECO:0000256" key="2">
    <source>
        <dbReference type="ARBA" id="ARBA00023239"/>
    </source>
</evidence>
<dbReference type="PANTHER" id="PTHR12935">
    <property type="entry name" value="GAMMA-GLUTAMYLCYCLOTRANSFERASE"/>
    <property type="match status" value="1"/>
</dbReference>
<feature type="active site" description="Proton acceptor" evidence="3">
    <location>
        <position position="504"/>
    </location>
</feature>
<dbReference type="Proteomes" id="UP000274822">
    <property type="component" value="Unassembled WGS sequence"/>
</dbReference>
<dbReference type="SUPFAM" id="SSF110857">
    <property type="entry name" value="Gamma-glutamyl cyclotransferase-like"/>
    <property type="match status" value="1"/>
</dbReference>
<dbReference type="Gene3D" id="3.10.490.10">
    <property type="entry name" value="Gamma-glutamyl cyclotransferase-like"/>
    <property type="match status" value="1"/>
</dbReference>
<dbReference type="EMBL" id="RBNJ01003329">
    <property type="protein sequence ID" value="RUS31055.1"/>
    <property type="molecule type" value="Genomic_DNA"/>
</dbReference>
<gene>
    <name evidence="5" type="ORF">BC938DRAFT_478548</name>
</gene>
<accession>A0A433QMQ7</accession>
<keyword evidence="6" id="KW-1185">Reference proteome</keyword>
<dbReference type="InterPro" id="IPR017939">
    <property type="entry name" value="G-Glutamylcylcotransferase"/>
</dbReference>
<evidence type="ECO:0000313" key="5">
    <source>
        <dbReference type="EMBL" id="RUS31055.1"/>
    </source>
</evidence>
<evidence type="ECO:0000256" key="3">
    <source>
        <dbReference type="PIRSR" id="PIRSR617939-1"/>
    </source>
</evidence>
<organism evidence="5 6">
    <name type="scientific">Jimgerdemannia flammicorona</name>
    <dbReference type="NCBI Taxonomy" id="994334"/>
    <lineage>
        <taxon>Eukaryota</taxon>
        <taxon>Fungi</taxon>
        <taxon>Fungi incertae sedis</taxon>
        <taxon>Mucoromycota</taxon>
        <taxon>Mucoromycotina</taxon>
        <taxon>Endogonomycetes</taxon>
        <taxon>Endogonales</taxon>
        <taxon>Endogonaceae</taxon>
        <taxon>Jimgerdemannia</taxon>
    </lineage>
</organism>
<evidence type="ECO:0000256" key="4">
    <source>
        <dbReference type="SAM" id="MobiDB-lite"/>
    </source>
</evidence>
<dbReference type="CDD" id="cd06661">
    <property type="entry name" value="GGCT_like"/>
    <property type="match status" value="1"/>
</dbReference>
<proteinExistence type="predicted"/>
<evidence type="ECO:0000256" key="1">
    <source>
        <dbReference type="ARBA" id="ARBA00012346"/>
    </source>
</evidence>